<dbReference type="Gene3D" id="3.40.1350.110">
    <property type="match status" value="1"/>
</dbReference>
<gene>
    <name evidence="1" type="ORF">ACEZDG_23475</name>
</gene>
<accession>A0ABV6VEV2</accession>
<evidence type="ECO:0000313" key="1">
    <source>
        <dbReference type="EMBL" id="MFC1412233.1"/>
    </source>
</evidence>
<sequence>MAQPFGEADDNSSTGTTPVLVHNIDCGPALKAAISVPGLSSLWTDSNRLTIEAALGGNLVKGYPYIDIWDAETATATSVKSIKLRADSHRLPNSYVTSTGKRYVNDMVNFRRNGTPRSDPALSPDMVKNYVLRLAFPDGATADQLVALQKVVGYGAQNGITVFLHPIIG</sequence>
<organism evidence="1 2">
    <name type="scientific">Streptacidiphilus alkalitolerans</name>
    <dbReference type="NCBI Taxonomy" id="3342712"/>
    <lineage>
        <taxon>Bacteria</taxon>
        <taxon>Bacillati</taxon>
        <taxon>Actinomycetota</taxon>
        <taxon>Actinomycetes</taxon>
        <taxon>Kitasatosporales</taxon>
        <taxon>Streptomycetaceae</taxon>
        <taxon>Streptacidiphilus</taxon>
    </lineage>
</organism>
<name>A0ABV6VEV2_9ACTN</name>
<dbReference type="Pfam" id="PF21111">
    <property type="entry name" value="CDI_toxin_EC869_like"/>
    <property type="match status" value="1"/>
</dbReference>
<dbReference type="Proteomes" id="UP001592582">
    <property type="component" value="Unassembled WGS sequence"/>
</dbReference>
<dbReference type="InterPro" id="IPR033799">
    <property type="entry name" value="CdiA_EC869-like"/>
</dbReference>
<comment type="caution">
    <text evidence="1">The sequence shown here is derived from an EMBL/GenBank/DDBJ whole genome shotgun (WGS) entry which is preliminary data.</text>
</comment>
<proteinExistence type="predicted"/>
<reference evidence="1 2" key="1">
    <citation type="submission" date="2024-09" db="EMBL/GenBank/DDBJ databases">
        <authorList>
            <person name="Lee S.D."/>
        </authorList>
    </citation>
    <scope>NUCLEOTIDE SEQUENCE [LARGE SCALE GENOMIC DNA]</scope>
    <source>
        <strain evidence="1 2">N1-1</strain>
    </source>
</reference>
<evidence type="ECO:0000313" key="2">
    <source>
        <dbReference type="Proteomes" id="UP001592582"/>
    </source>
</evidence>
<protein>
    <submittedName>
        <fullName evidence="1">Uncharacterized protein</fullName>
    </submittedName>
</protein>
<keyword evidence="2" id="KW-1185">Reference proteome</keyword>
<dbReference type="EMBL" id="JBHEZX010000010">
    <property type="protein sequence ID" value="MFC1412233.1"/>
    <property type="molecule type" value="Genomic_DNA"/>
</dbReference>